<sequence>MNLGKDDGRGASGRKKSLEVFGGAPRLMQAGVFAQTIPPVDEVPILSSGSESLFESVVVDTAIVTRAQSSRSLERSVPPKAKSPPLHRKYSLEEGRAQEHHPAVVYSGQGLSAQVEQALGSFQRTFLVTDATQPDDPILFASSCFLAMTGYSHGEVVGRNCRFLQGPDTDREEVARIRDALKSKRHSYSGRILNYKKDGTPFWNLLTVTPICDSQDRLVMCIGMQSEVSKYTEGCRENARRPNGLSASLIRYESRQMDLAADAVSEIMGAFCKNSLPVVPPIDIDNDYYPSNEPMTKGSGELHLLYNDFESRSKPPIPQRPRRSSKMFSGLNLKSLLGLASTKTSYEQDPEGVEVVATPNITPNINEFNSDGGRGLAMRRAFDLATTLERIEKNFVITDPRLPDNPIIFASNQFLELTEYAREDVLGRNCRFLQGPETDKDTVREIKKAVSECRDITVQILNYTKSGKPFWNLFHLQAMHDSKGELQYFIGVQLNPNKRLSLQTERERAKVVEQTAVAIDEAVRELPDTNMSPDRLWAVHTKLVFPKPHTQSCPAWQEILKARSDGSKLGLKNFRPIKPLGSGDTGSVHLVELRGSGQVFAMKAMDKAALLSRNKVHRACAERQILELLDHPFLPTLYASFQTMTHVCLIMNYCPGSELYVALERQPRNRFSEDSARFYAAEITIALEYLHCLGVVYRDLKPENILIQDDGHVQLTDFDLSINSPCNLQLMETPESKTKLRKKRLSFSKPKRAQKQTVFFAEPAASSNSFVGTEEYIAPEIITGNGHSSAVDWWSLGILL</sequence>
<dbReference type="AlphaFoldDB" id="A0A059UJZ4"/>
<comment type="catalytic activity">
    <reaction evidence="14">
        <text>L-seryl-[protein] + ATP = O-phospho-L-seryl-[protein] + ADP + H(+)</text>
        <dbReference type="Rhea" id="RHEA:17989"/>
        <dbReference type="Rhea" id="RHEA-COMP:9863"/>
        <dbReference type="Rhea" id="RHEA-COMP:11604"/>
        <dbReference type="ChEBI" id="CHEBI:15378"/>
        <dbReference type="ChEBI" id="CHEBI:29999"/>
        <dbReference type="ChEBI" id="CHEBI:30616"/>
        <dbReference type="ChEBI" id="CHEBI:83421"/>
        <dbReference type="ChEBI" id="CHEBI:456216"/>
        <dbReference type="EC" id="2.7.11.1"/>
    </reaction>
</comment>
<accession>A0A059UJZ4</accession>
<dbReference type="GO" id="GO:0009882">
    <property type="term" value="F:blue light photoreceptor activity"/>
    <property type="evidence" value="ECO:0007669"/>
    <property type="project" value="UniProtKB-ARBA"/>
</dbReference>
<evidence type="ECO:0000256" key="13">
    <source>
        <dbReference type="ARBA" id="ARBA00047899"/>
    </source>
</evidence>
<keyword evidence="5" id="KW-0600">Photoreceptor protein</keyword>
<dbReference type="PROSITE" id="PS50113">
    <property type="entry name" value="PAC"/>
    <property type="match status" value="2"/>
</dbReference>
<keyword evidence="11" id="KW-0157">Chromophore</keyword>
<dbReference type="FunFam" id="3.30.200.20:FF:000133">
    <property type="entry name" value="LOV domain-containing protein"/>
    <property type="match status" value="1"/>
</dbReference>
<evidence type="ECO:0000256" key="3">
    <source>
        <dbReference type="ARBA" id="ARBA00012513"/>
    </source>
</evidence>
<reference evidence="19" key="2">
    <citation type="submission" date="2014-01" db="EMBL/GenBank/DDBJ databases">
        <authorList>
            <person name="Li F.-W."/>
        </authorList>
    </citation>
    <scope>NUCLEOTIDE SEQUENCE</scope>
</reference>
<dbReference type="FunFam" id="3.30.450.20:FF:000135">
    <property type="entry name" value="Ptaureo1a lov2 domain"/>
    <property type="match status" value="1"/>
</dbReference>
<evidence type="ECO:0000256" key="15">
    <source>
        <dbReference type="PROSITE-ProRule" id="PRU10141"/>
    </source>
</evidence>
<dbReference type="InterPro" id="IPR017441">
    <property type="entry name" value="Protein_kinase_ATP_BS"/>
</dbReference>
<name>A0A059UJZ4_9BRYO</name>
<dbReference type="PANTHER" id="PTHR45637">
    <property type="entry name" value="FLIPPASE KINASE 1-RELATED"/>
    <property type="match status" value="1"/>
</dbReference>
<dbReference type="SMART" id="SM00086">
    <property type="entry name" value="PAC"/>
    <property type="match status" value="2"/>
</dbReference>
<evidence type="ECO:0000256" key="5">
    <source>
        <dbReference type="ARBA" id="ARBA00022543"/>
    </source>
</evidence>
<dbReference type="PROSITE" id="PS50112">
    <property type="entry name" value="PAS"/>
    <property type="match status" value="2"/>
</dbReference>
<keyword evidence="4" id="KW-0723">Serine/threonine-protein kinase</keyword>
<dbReference type="PROSITE" id="PS50011">
    <property type="entry name" value="PROTEIN_KINASE_DOM"/>
    <property type="match status" value="1"/>
</dbReference>
<evidence type="ECO:0000256" key="14">
    <source>
        <dbReference type="ARBA" id="ARBA00048679"/>
    </source>
</evidence>
<dbReference type="Gene3D" id="3.30.450.20">
    <property type="entry name" value="PAS domain"/>
    <property type="match status" value="2"/>
</dbReference>
<evidence type="ECO:0000256" key="9">
    <source>
        <dbReference type="ARBA" id="ARBA00022777"/>
    </source>
</evidence>
<dbReference type="Pfam" id="PF00069">
    <property type="entry name" value="Pkinase"/>
    <property type="match status" value="2"/>
</dbReference>
<dbReference type="PROSITE" id="PS00107">
    <property type="entry name" value="PROTEIN_KINASE_ATP"/>
    <property type="match status" value="1"/>
</dbReference>
<dbReference type="InterPro" id="IPR000014">
    <property type="entry name" value="PAS"/>
</dbReference>
<evidence type="ECO:0000259" key="16">
    <source>
        <dbReference type="PROSITE" id="PS50011"/>
    </source>
</evidence>
<feature type="domain" description="PAC" evidence="18">
    <location>
        <begin position="186"/>
        <end position="240"/>
    </location>
</feature>
<dbReference type="NCBIfam" id="TIGR00229">
    <property type="entry name" value="sensory_box"/>
    <property type="match status" value="2"/>
</dbReference>
<protein>
    <recommendedName>
        <fullName evidence="3">non-specific serine/threonine protein kinase</fullName>
        <ecNumber evidence="3">2.7.11.1</ecNumber>
    </recommendedName>
</protein>
<dbReference type="Pfam" id="PF13426">
    <property type="entry name" value="PAS_9"/>
    <property type="match status" value="2"/>
</dbReference>
<keyword evidence="6" id="KW-0716">Sensory transduction</keyword>
<dbReference type="InterPro" id="IPR000700">
    <property type="entry name" value="PAS-assoc_C"/>
</dbReference>
<keyword evidence="8 15" id="KW-0547">Nucleotide-binding</keyword>
<dbReference type="SUPFAM" id="SSF55785">
    <property type="entry name" value="PYP-like sensor domain (PAS domain)"/>
    <property type="match status" value="2"/>
</dbReference>
<dbReference type="PROSITE" id="PS00108">
    <property type="entry name" value="PROTEIN_KINASE_ST"/>
    <property type="match status" value="1"/>
</dbReference>
<evidence type="ECO:0000256" key="7">
    <source>
        <dbReference type="ARBA" id="ARBA00022679"/>
    </source>
</evidence>
<evidence type="ECO:0000256" key="11">
    <source>
        <dbReference type="ARBA" id="ARBA00022991"/>
    </source>
</evidence>
<evidence type="ECO:0000313" key="19">
    <source>
        <dbReference type="EMBL" id="AHZ63893.1"/>
    </source>
</evidence>
<feature type="domain" description="PAS" evidence="17">
    <location>
        <begin position="380"/>
        <end position="453"/>
    </location>
</feature>
<organism evidence="19">
    <name type="scientific">Bryum argenteum</name>
    <dbReference type="NCBI Taxonomy" id="37413"/>
    <lineage>
        <taxon>Eukaryota</taxon>
        <taxon>Viridiplantae</taxon>
        <taxon>Streptophyta</taxon>
        <taxon>Embryophyta</taxon>
        <taxon>Bryophyta</taxon>
        <taxon>Bryophytina</taxon>
        <taxon>Bryopsida</taxon>
        <taxon>Bryidae</taxon>
        <taxon>Bryanae</taxon>
        <taxon>Bryales</taxon>
        <taxon>Bryaceae</taxon>
        <taxon>Bryum</taxon>
    </lineage>
</organism>
<dbReference type="CDD" id="cd00130">
    <property type="entry name" value="PAS"/>
    <property type="match status" value="2"/>
</dbReference>
<dbReference type="Gene3D" id="1.10.510.10">
    <property type="entry name" value="Transferase(Phosphotransferase) domain 1"/>
    <property type="match status" value="1"/>
</dbReference>
<dbReference type="InterPro" id="IPR011009">
    <property type="entry name" value="Kinase-like_dom_sf"/>
</dbReference>
<comment type="similarity">
    <text evidence="2">Belongs to the protein kinase superfamily. AGC Ser/Thr protein kinase family.</text>
</comment>
<dbReference type="FunFam" id="1.10.510.10:FF:000294">
    <property type="entry name" value="Serine/threonine-protein kinase OXI1"/>
    <property type="match status" value="1"/>
</dbReference>
<evidence type="ECO:0000259" key="18">
    <source>
        <dbReference type="PROSITE" id="PS50113"/>
    </source>
</evidence>
<dbReference type="Gene3D" id="3.30.200.20">
    <property type="entry name" value="Phosphorylase Kinase, domain 1"/>
    <property type="match status" value="1"/>
</dbReference>
<dbReference type="GO" id="GO:0004674">
    <property type="term" value="F:protein serine/threonine kinase activity"/>
    <property type="evidence" value="ECO:0007669"/>
    <property type="project" value="UniProtKB-KW"/>
</dbReference>
<dbReference type="InterPro" id="IPR001610">
    <property type="entry name" value="PAC"/>
</dbReference>
<gene>
    <name evidence="19" type="primary">PHOTA1</name>
</gene>
<dbReference type="SUPFAM" id="SSF56112">
    <property type="entry name" value="Protein kinase-like (PK-like)"/>
    <property type="match status" value="1"/>
</dbReference>
<evidence type="ECO:0000256" key="2">
    <source>
        <dbReference type="ARBA" id="ARBA00009903"/>
    </source>
</evidence>
<keyword evidence="7" id="KW-0808">Transferase</keyword>
<evidence type="ECO:0000256" key="1">
    <source>
        <dbReference type="ARBA" id="ARBA00001917"/>
    </source>
</evidence>
<keyword evidence="9" id="KW-0418">Kinase</keyword>
<feature type="domain" description="PAC" evidence="18">
    <location>
        <begin position="454"/>
        <end position="508"/>
    </location>
</feature>
<keyword evidence="10 15" id="KW-0067">ATP-binding</keyword>
<dbReference type="EMBL" id="KJ195092">
    <property type="protein sequence ID" value="AHZ63893.1"/>
    <property type="molecule type" value="mRNA"/>
</dbReference>
<keyword evidence="12" id="KW-0675">Receptor</keyword>
<comment type="cofactor">
    <cofactor evidence="1">
        <name>FMN</name>
        <dbReference type="ChEBI" id="CHEBI:58210"/>
    </cofactor>
</comment>
<comment type="catalytic activity">
    <reaction evidence="13">
        <text>L-threonyl-[protein] + ATP = O-phospho-L-threonyl-[protein] + ADP + H(+)</text>
        <dbReference type="Rhea" id="RHEA:46608"/>
        <dbReference type="Rhea" id="RHEA-COMP:11060"/>
        <dbReference type="Rhea" id="RHEA-COMP:11605"/>
        <dbReference type="ChEBI" id="CHEBI:15378"/>
        <dbReference type="ChEBI" id="CHEBI:30013"/>
        <dbReference type="ChEBI" id="CHEBI:30616"/>
        <dbReference type="ChEBI" id="CHEBI:61977"/>
        <dbReference type="ChEBI" id="CHEBI:456216"/>
        <dbReference type="EC" id="2.7.11.1"/>
    </reaction>
</comment>
<evidence type="ECO:0000256" key="4">
    <source>
        <dbReference type="ARBA" id="ARBA00022527"/>
    </source>
</evidence>
<feature type="binding site" evidence="15">
    <location>
        <position position="603"/>
    </location>
    <ligand>
        <name>ATP</name>
        <dbReference type="ChEBI" id="CHEBI:30616"/>
    </ligand>
</feature>
<proteinExistence type="evidence at transcript level"/>
<evidence type="ECO:0000256" key="6">
    <source>
        <dbReference type="ARBA" id="ARBA00022606"/>
    </source>
</evidence>
<dbReference type="EC" id="2.7.11.1" evidence="3"/>
<feature type="domain" description="Protein kinase" evidence="16">
    <location>
        <begin position="574"/>
        <end position="800"/>
    </location>
</feature>
<dbReference type="SMART" id="SM00220">
    <property type="entry name" value="S_TKc"/>
    <property type="match status" value="1"/>
</dbReference>
<feature type="non-terminal residue" evidence="19">
    <location>
        <position position="800"/>
    </location>
</feature>
<feature type="domain" description="PAS" evidence="17">
    <location>
        <begin position="111"/>
        <end position="184"/>
    </location>
</feature>
<dbReference type="InterPro" id="IPR000719">
    <property type="entry name" value="Prot_kinase_dom"/>
</dbReference>
<evidence type="ECO:0000256" key="8">
    <source>
        <dbReference type="ARBA" id="ARBA00022741"/>
    </source>
</evidence>
<dbReference type="InterPro" id="IPR035965">
    <property type="entry name" value="PAS-like_dom_sf"/>
</dbReference>
<evidence type="ECO:0000256" key="12">
    <source>
        <dbReference type="ARBA" id="ARBA00023170"/>
    </source>
</evidence>
<evidence type="ECO:0000256" key="10">
    <source>
        <dbReference type="ARBA" id="ARBA00022840"/>
    </source>
</evidence>
<dbReference type="InterPro" id="IPR008271">
    <property type="entry name" value="Ser/Thr_kinase_AS"/>
</dbReference>
<evidence type="ECO:0000259" key="17">
    <source>
        <dbReference type="PROSITE" id="PS50112"/>
    </source>
</evidence>
<reference evidence="19" key="1">
    <citation type="journal article" date="2014" name="Proc. Natl. Acad. Sci. U.S.A.">
        <title>Horizontal transfer of an adaptive chimeric photoreceptor from bryophytes to ferns.</title>
        <authorList>
            <person name="Li F.W."/>
            <person name="Villarreal J.C."/>
            <person name="Kelly S."/>
            <person name="Rothfels C.J."/>
            <person name="Melkonian M."/>
            <person name="Frangedakis E."/>
            <person name="Ruhsam M."/>
            <person name="Sigel E.M."/>
            <person name="Der J.P."/>
            <person name="Pittermann J."/>
            <person name="Burge D.O."/>
            <person name="Pokorny L."/>
            <person name="Larsson A."/>
            <person name="Chen T."/>
            <person name="Weststrand S."/>
            <person name="Thomas P."/>
            <person name="Carpenter E."/>
            <person name="Zhang Y."/>
            <person name="Tian Z."/>
            <person name="Chen L."/>
            <person name="Yan Z."/>
            <person name="Zhu Y."/>
            <person name="Sun X."/>
            <person name="Wang J."/>
            <person name="Stevenson D.W."/>
            <person name="Crandall-Stotler B.J."/>
            <person name="Shaw A.J."/>
            <person name="Deyholos M.K."/>
            <person name="Soltis D.E."/>
            <person name="Graham S.W."/>
            <person name="Windham M.D."/>
            <person name="Langdale J.A."/>
            <person name="Wong G.K."/>
            <person name="Mathews S."/>
            <person name="Pryer K.M."/>
        </authorList>
    </citation>
    <scope>NUCLEOTIDE SEQUENCE</scope>
</reference>
<dbReference type="GO" id="GO:0005524">
    <property type="term" value="F:ATP binding"/>
    <property type="evidence" value="ECO:0007669"/>
    <property type="project" value="UniProtKB-UniRule"/>
</dbReference>